<gene>
    <name evidence="1" type="ORF">AWRI4233_LOCUS7186</name>
</gene>
<evidence type="ECO:0000313" key="1">
    <source>
        <dbReference type="EMBL" id="CAD0098362.1"/>
    </source>
</evidence>
<protein>
    <submittedName>
        <fullName evidence="1">Uncharacterized protein</fullName>
    </submittedName>
</protein>
<reference evidence="1" key="1">
    <citation type="submission" date="2020-06" db="EMBL/GenBank/DDBJ databases">
        <authorList>
            <person name="Onetto C."/>
        </authorList>
    </citation>
    <scope>NUCLEOTIDE SEQUENCE</scope>
</reference>
<dbReference type="AlphaFoldDB" id="A0A9N8PKB4"/>
<keyword evidence="2" id="KW-1185">Reference proteome</keyword>
<proteinExistence type="predicted"/>
<dbReference type="Proteomes" id="UP000714618">
    <property type="component" value="Unassembled WGS sequence"/>
</dbReference>
<dbReference type="OrthoDB" id="2565331at2759"/>
<comment type="caution">
    <text evidence="1">The sequence shown here is derived from an EMBL/GenBank/DDBJ whole genome shotgun (WGS) entry which is preliminary data.</text>
</comment>
<sequence length="133" mass="13908">MSDNKGIHLLLLEVYGKLTKCKGALGGLTDTVGKTGKGLTDTVGNTVQGVGKGASDTVGSATKGVGDTTKGMFASKRSIAKSQQLIKKQDLEMVLRALLEEVQAVVHLLVVVTLTTLAYKGGYHVVMKSMNTS</sequence>
<evidence type="ECO:0000313" key="2">
    <source>
        <dbReference type="Proteomes" id="UP000714618"/>
    </source>
</evidence>
<organism evidence="1 2">
    <name type="scientific">Aureobasidium mustum</name>
    <dbReference type="NCBI Taxonomy" id="2773714"/>
    <lineage>
        <taxon>Eukaryota</taxon>
        <taxon>Fungi</taxon>
        <taxon>Dikarya</taxon>
        <taxon>Ascomycota</taxon>
        <taxon>Pezizomycotina</taxon>
        <taxon>Dothideomycetes</taxon>
        <taxon>Dothideomycetidae</taxon>
        <taxon>Dothideales</taxon>
        <taxon>Saccotheciaceae</taxon>
        <taxon>Aureobasidium</taxon>
    </lineage>
</organism>
<name>A0A9N8PKB4_9PEZI</name>
<accession>A0A9N8PKB4</accession>
<dbReference type="EMBL" id="CAIJEO010000009">
    <property type="protein sequence ID" value="CAD0098362.1"/>
    <property type="molecule type" value="Genomic_DNA"/>
</dbReference>